<sequence length="482" mass="53401">MRPRFVELADKEQRWGDSLNGSWTGLLGMLQRGEVDIVFGGFYCLPDRANAFHPTMPYTHESISWWVPRPHLVPNWQILFGALPSDAGWGGLMVLTLSAATVLGMQRAQRAALPRGPGLRPRRGDGVVQVMLSIVGTALDQPPLVLSHAAAPRLFYFTYVFFFFHFNIVFRTAITTRLASRPHLPGLSTYHDLLLHGFEVGTSSTDQAVDLMLDDEDMASIRDLHKDCEVSECLRKLQQRHDNYGLLFSSAVMQYLTPKYFLDSAGMPYVERLPSPALPTYVTMYLRKGHPLAMQVDALFARLVEAGLPDVWLRKAASADHRVRAQSREEEVHRLHLLHTSRSAGEKMWRKCPRQDKDGDGVPDPEDGGADKELTLEHLTGALVALGLGSSLAVLAYLAELATSLGSLVARRLRVSVSWRPATADDSPVTRRSPSSRRLRRADPGARHCGVLSPEAVGGLRRLPVHAVAMGSRRRPLPGFGS</sequence>
<protein>
    <submittedName>
        <fullName evidence="10">Uncharacterized protein LOC113201815 isoform X1</fullName>
    </submittedName>
</protein>
<evidence type="ECO:0000256" key="1">
    <source>
        <dbReference type="ARBA" id="ARBA00004651"/>
    </source>
</evidence>
<proteinExistence type="predicted"/>
<keyword evidence="3" id="KW-0812">Transmembrane</keyword>
<keyword evidence="7" id="KW-0325">Glycoprotein</keyword>
<gene>
    <name evidence="10" type="primary">LOC113201815</name>
</gene>
<accession>A0A9C6XV57</accession>
<name>A0A9C6XV57_FRAOC</name>
<evidence type="ECO:0000256" key="4">
    <source>
        <dbReference type="ARBA" id="ARBA00022989"/>
    </source>
</evidence>
<organism evidence="9 10">
    <name type="scientific">Frankliniella occidentalis</name>
    <name type="common">Western flower thrips</name>
    <name type="synonym">Euthrips occidentalis</name>
    <dbReference type="NCBI Taxonomy" id="133901"/>
    <lineage>
        <taxon>Eukaryota</taxon>
        <taxon>Metazoa</taxon>
        <taxon>Ecdysozoa</taxon>
        <taxon>Arthropoda</taxon>
        <taxon>Hexapoda</taxon>
        <taxon>Insecta</taxon>
        <taxon>Pterygota</taxon>
        <taxon>Neoptera</taxon>
        <taxon>Paraneoptera</taxon>
        <taxon>Thysanoptera</taxon>
        <taxon>Terebrantia</taxon>
        <taxon>Thripoidea</taxon>
        <taxon>Thripidae</taxon>
        <taxon>Frankliniella</taxon>
    </lineage>
</organism>
<evidence type="ECO:0000256" key="5">
    <source>
        <dbReference type="ARBA" id="ARBA00023136"/>
    </source>
</evidence>
<dbReference type="GO" id="GO:0005886">
    <property type="term" value="C:plasma membrane"/>
    <property type="evidence" value="ECO:0007669"/>
    <property type="project" value="UniProtKB-SubCell"/>
</dbReference>
<dbReference type="CTD" id="37881"/>
<dbReference type="Proteomes" id="UP000504606">
    <property type="component" value="Unplaced"/>
</dbReference>
<dbReference type="SUPFAM" id="SSF53850">
    <property type="entry name" value="Periplasmic binding protein-like II"/>
    <property type="match status" value="1"/>
</dbReference>
<dbReference type="PANTHER" id="PTHR42643:SF24">
    <property type="entry name" value="IONOTROPIC RECEPTOR 60A"/>
    <property type="match status" value="1"/>
</dbReference>
<evidence type="ECO:0000256" key="3">
    <source>
        <dbReference type="ARBA" id="ARBA00022692"/>
    </source>
</evidence>
<keyword evidence="4" id="KW-1133">Transmembrane helix</keyword>
<evidence type="ECO:0000256" key="6">
    <source>
        <dbReference type="ARBA" id="ARBA00023170"/>
    </source>
</evidence>
<dbReference type="GeneID" id="113201815"/>
<keyword evidence="6" id="KW-0675">Receptor</keyword>
<keyword evidence="5" id="KW-0472">Membrane</keyword>
<evidence type="ECO:0000313" key="10">
    <source>
        <dbReference type="RefSeq" id="XP_052132539.1"/>
    </source>
</evidence>
<evidence type="ECO:0000256" key="8">
    <source>
        <dbReference type="SAM" id="MobiDB-lite"/>
    </source>
</evidence>
<dbReference type="Gene3D" id="3.40.190.10">
    <property type="entry name" value="Periplasmic binding protein-like II"/>
    <property type="match status" value="1"/>
</dbReference>
<dbReference type="OrthoDB" id="413361at2759"/>
<evidence type="ECO:0000256" key="7">
    <source>
        <dbReference type="ARBA" id="ARBA00023180"/>
    </source>
</evidence>
<feature type="compositionally biased region" description="Basic and acidic residues" evidence="8">
    <location>
        <begin position="346"/>
        <end position="360"/>
    </location>
</feature>
<dbReference type="AlphaFoldDB" id="A0A9C6XV57"/>
<reference evidence="10" key="1">
    <citation type="submission" date="2025-08" db="UniProtKB">
        <authorList>
            <consortium name="RefSeq"/>
        </authorList>
    </citation>
    <scope>IDENTIFICATION</scope>
    <source>
        <tissue evidence="10">Whole organism</tissue>
    </source>
</reference>
<dbReference type="KEGG" id="foc:113201815"/>
<dbReference type="InterPro" id="IPR052192">
    <property type="entry name" value="Insect_Ionotropic_Sensory_Rcpt"/>
</dbReference>
<comment type="subcellular location">
    <subcellularLocation>
        <location evidence="1">Cell membrane</location>
        <topology evidence="1">Multi-pass membrane protein</topology>
    </subcellularLocation>
</comment>
<feature type="region of interest" description="Disordered" evidence="8">
    <location>
        <begin position="346"/>
        <end position="372"/>
    </location>
</feature>
<evidence type="ECO:0000313" key="9">
    <source>
        <dbReference type="Proteomes" id="UP000504606"/>
    </source>
</evidence>
<dbReference type="PANTHER" id="PTHR42643">
    <property type="entry name" value="IONOTROPIC RECEPTOR 20A-RELATED"/>
    <property type="match status" value="1"/>
</dbReference>
<evidence type="ECO:0000256" key="2">
    <source>
        <dbReference type="ARBA" id="ARBA00022475"/>
    </source>
</evidence>
<keyword evidence="2" id="KW-1003">Cell membrane</keyword>
<feature type="region of interest" description="Disordered" evidence="8">
    <location>
        <begin position="421"/>
        <end position="446"/>
    </location>
</feature>
<dbReference type="RefSeq" id="XP_052132539.1">
    <property type="nucleotide sequence ID" value="XM_052276579.1"/>
</dbReference>
<keyword evidence="9" id="KW-1185">Reference proteome</keyword>